<feature type="compositionally biased region" description="Pro residues" evidence="1">
    <location>
        <begin position="49"/>
        <end position="58"/>
    </location>
</feature>
<feature type="transmembrane region" description="Helical" evidence="2">
    <location>
        <begin position="111"/>
        <end position="135"/>
    </location>
</feature>
<feature type="transmembrane region" description="Helical" evidence="2">
    <location>
        <begin position="335"/>
        <end position="368"/>
    </location>
</feature>
<feature type="transmembrane region" description="Helical" evidence="2">
    <location>
        <begin position="239"/>
        <end position="264"/>
    </location>
</feature>
<evidence type="ECO:0000313" key="3">
    <source>
        <dbReference type="EMBL" id="GMA36517.1"/>
    </source>
</evidence>
<keyword evidence="2" id="KW-0812">Transmembrane</keyword>
<name>A0ABQ6IIE5_9MICO</name>
<comment type="caution">
    <text evidence="3">The sequence shown here is derived from an EMBL/GenBank/DDBJ whole genome shotgun (WGS) entry which is preliminary data.</text>
</comment>
<evidence type="ECO:0008006" key="5">
    <source>
        <dbReference type="Google" id="ProtNLM"/>
    </source>
</evidence>
<keyword evidence="4" id="KW-1185">Reference proteome</keyword>
<protein>
    <recommendedName>
        <fullName evidence="5">Membrane domain of glycerophosphoryl diester phosphodiesterase</fullName>
    </recommendedName>
</protein>
<feature type="transmembrane region" description="Helical" evidence="2">
    <location>
        <begin position="208"/>
        <end position="233"/>
    </location>
</feature>
<feature type="transmembrane region" description="Helical" evidence="2">
    <location>
        <begin position="157"/>
        <end position="187"/>
    </location>
</feature>
<gene>
    <name evidence="3" type="ORF">GCM10025876_27210</name>
</gene>
<sequence length="394" mass="41059">MHVSNVEPQDPTAPPQWPGATPDSGVPAWVTPASGQSGAAAQPGAGPGPGAPVPPHAAPGPAQYTTSSASVPTYAAPTYRSWQPGILALKPMSFGDFLSVPFRAIRYNRGVMLGAPLLFTLVSTILTLTALWVVFNDPRLGLLSVAPTMSGISGESIGLIVIAVACMLLADVLSSSIIAPGVARAVLGERITIGTAWRQVRRRLGSLVLLYLTAFASMCVVGGLALLPLLLLITGDGGAIAIGILLTLVAFALCVPVFLAITLLQGIARALIVLEDVSIGAGLKRTFSLIKGRFWWSILIAFVTLLLINIAAGVVQNVGQFGALAVGAIAPESDVIFGIAFFVVYGLAYVLSMLMVYSYLGAVFALIYIDLRMRHEGFDIDLARAAEARAAGRA</sequence>
<dbReference type="Proteomes" id="UP001157125">
    <property type="component" value="Unassembled WGS sequence"/>
</dbReference>
<evidence type="ECO:0000256" key="1">
    <source>
        <dbReference type="SAM" id="MobiDB-lite"/>
    </source>
</evidence>
<feature type="compositionally biased region" description="Low complexity" evidence="1">
    <location>
        <begin position="32"/>
        <end position="44"/>
    </location>
</feature>
<keyword evidence="2" id="KW-0472">Membrane</keyword>
<accession>A0ABQ6IIE5</accession>
<keyword evidence="2" id="KW-1133">Transmembrane helix</keyword>
<proteinExistence type="predicted"/>
<evidence type="ECO:0000313" key="4">
    <source>
        <dbReference type="Proteomes" id="UP001157125"/>
    </source>
</evidence>
<evidence type="ECO:0000256" key="2">
    <source>
        <dbReference type="SAM" id="Phobius"/>
    </source>
</evidence>
<feature type="region of interest" description="Disordered" evidence="1">
    <location>
        <begin position="1"/>
        <end position="65"/>
    </location>
</feature>
<feature type="transmembrane region" description="Helical" evidence="2">
    <location>
        <begin position="294"/>
        <end position="315"/>
    </location>
</feature>
<reference evidence="4" key="1">
    <citation type="journal article" date="2019" name="Int. J. Syst. Evol. Microbiol.">
        <title>The Global Catalogue of Microorganisms (GCM) 10K type strain sequencing project: providing services to taxonomists for standard genome sequencing and annotation.</title>
        <authorList>
            <consortium name="The Broad Institute Genomics Platform"/>
            <consortium name="The Broad Institute Genome Sequencing Center for Infectious Disease"/>
            <person name="Wu L."/>
            <person name="Ma J."/>
        </authorList>
    </citation>
    <scope>NUCLEOTIDE SEQUENCE [LARGE SCALE GENOMIC DNA]</scope>
    <source>
        <strain evidence="4">NBRC 112299</strain>
    </source>
</reference>
<organism evidence="3 4">
    <name type="scientific">Demequina litorisediminis</name>
    <dbReference type="NCBI Taxonomy" id="1849022"/>
    <lineage>
        <taxon>Bacteria</taxon>
        <taxon>Bacillati</taxon>
        <taxon>Actinomycetota</taxon>
        <taxon>Actinomycetes</taxon>
        <taxon>Micrococcales</taxon>
        <taxon>Demequinaceae</taxon>
        <taxon>Demequina</taxon>
    </lineage>
</organism>
<dbReference type="EMBL" id="BSUN01000001">
    <property type="protein sequence ID" value="GMA36517.1"/>
    <property type="molecule type" value="Genomic_DNA"/>
</dbReference>